<dbReference type="Gene3D" id="3.30.1360.120">
    <property type="entry name" value="Probable tRNA modification gtpase trme, domain 1"/>
    <property type="match status" value="2"/>
</dbReference>
<dbReference type="InterPro" id="IPR045179">
    <property type="entry name" value="YgfZ/GcvT"/>
</dbReference>
<dbReference type="AlphaFoldDB" id="A0A371RJQ6"/>
<dbReference type="Proteomes" id="UP000264589">
    <property type="component" value="Unassembled WGS sequence"/>
</dbReference>
<dbReference type="InterPro" id="IPR017703">
    <property type="entry name" value="YgfZ/GCV_T_CS"/>
</dbReference>
<evidence type="ECO:0000313" key="3">
    <source>
        <dbReference type="EMBL" id="RFB05687.1"/>
    </source>
</evidence>
<organism evidence="3 4">
    <name type="scientific">Parvularcula marina</name>
    <dbReference type="NCBI Taxonomy" id="2292771"/>
    <lineage>
        <taxon>Bacteria</taxon>
        <taxon>Pseudomonadati</taxon>
        <taxon>Pseudomonadota</taxon>
        <taxon>Alphaproteobacteria</taxon>
        <taxon>Parvularculales</taxon>
        <taxon>Parvularculaceae</taxon>
        <taxon>Parvularcula</taxon>
    </lineage>
</organism>
<dbReference type="InterPro" id="IPR027266">
    <property type="entry name" value="TrmE/GcvT-like"/>
</dbReference>
<dbReference type="PANTHER" id="PTHR22602">
    <property type="entry name" value="TRANSFERASE CAF17, MITOCHONDRIAL-RELATED"/>
    <property type="match status" value="1"/>
</dbReference>
<sequence>MAPMTLSPTRLSRDILKLSGPDTKSLLQGLLTANMDHLAEGRALYAALLTPQGKILETLFLTMTAEDIYADLPTGRGPGFLKKLMLYRLRAKVEMSDVTADYLVCVFPDEDSVLEGAIAAAPDPRHAELGFRWLAPRVSGIPDTEDTYLAHQLTLGIPDMGAGIGEAEAFPLDVNLDALHGIDHKKGCFVGQEVASRMFRKGEIRKRTYIVRGDNLTPGTSLKQEGRTVGEIRHAVGGTGLAIVRLDRLDGEAAMAEDIPVTLHKPDYLP</sequence>
<keyword evidence="1" id="KW-0809">Transit peptide</keyword>
<reference evidence="3 4" key="1">
    <citation type="submission" date="2018-08" db="EMBL/GenBank/DDBJ databases">
        <title>Parvularcula sp. SM1705, isolated from surface water of the South Sea China.</title>
        <authorList>
            <person name="Sun L."/>
        </authorList>
    </citation>
    <scope>NUCLEOTIDE SEQUENCE [LARGE SCALE GENOMIC DNA]</scope>
    <source>
        <strain evidence="3 4">SM1705</strain>
    </source>
</reference>
<evidence type="ECO:0000259" key="2">
    <source>
        <dbReference type="Pfam" id="PF25455"/>
    </source>
</evidence>
<proteinExistence type="predicted"/>
<evidence type="ECO:0000313" key="4">
    <source>
        <dbReference type="Proteomes" id="UP000264589"/>
    </source>
</evidence>
<gene>
    <name evidence="3" type="ORF">DX908_10675</name>
</gene>
<dbReference type="GO" id="GO:0016226">
    <property type="term" value="P:iron-sulfur cluster assembly"/>
    <property type="evidence" value="ECO:0007669"/>
    <property type="project" value="TreeGrafter"/>
</dbReference>
<comment type="caution">
    <text evidence="3">The sequence shown here is derived from an EMBL/GenBank/DDBJ whole genome shotgun (WGS) entry which is preliminary data.</text>
</comment>
<keyword evidence="4" id="KW-1185">Reference proteome</keyword>
<dbReference type="SUPFAM" id="SSF103025">
    <property type="entry name" value="Folate-binding domain"/>
    <property type="match status" value="1"/>
</dbReference>
<dbReference type="InParanoid" id="A0A371RJQ6"/>
<dbReference type="NCBIfam" id="TIGR03317">
    <property type="entry name" value="ygfZ_signature"/>
    <property type="match status" value="1"/>
</dbReference>
<dbReference type="Pfam" id="PF25455">
    <property type="entry name" value="Beta-barrel_CAF17_C"/>
    <property type="match status" value="1"/>
</dbReference>
<dbReference type="PIRSF" id="PIRSF006487">
    <property type="entry name" value="GcvT"/>
    <property type="match status" value="1"/>
</dbReference>
<accession>A0A371RJQ6</accession>
<protein>
    <submittedName>
        <fullName evidence="3">Folate-binding protein</fullName>
    </submittedName>
</protein>
<feature type="domain" description="CAF17 C-terminal" evidence="2">
    <location>
        <begin position="205"/>
        <end position="270"/>
    </location>
</feature>
<dbReference type="InterPro" id="IPR057460">
    <property type="entry name" value="CAF17_C"/>
</dbReference>
<dbReference type="EMBL" id="QUQO01000001">
    <property type="protein sequence ID" value="RFB05687.1"/>
    <property type="molecule type" value="Genomic_DNA"/>
</dbReference>
<name>A0A371RJQ6_9PROT</name>
<evidence type="ECO:0000256" key="1">
    <source>
        <dbReference type="ARBA" id="ARBA00022946"/>
    </source>
</evidence>
<dbReference type="FunCoup" id="A0A371RJQ6">
    <property type="interactions" value="311"/>
</dbReference>
<dbReference type="PANTHER" id="PTHR22602:SF0">
    <property type="entry name" value="TRANSFERASE CAF17, MITOCHONDRIAL-RELATED"/>
    <property type="match status" value="1"/>
</dbReference>